<feature type="signal peptide" evidence="6">
    <location>
        <begin position="1"/>
        <end position="17"/>
    </location>
</feature>
<comment type="caution">
    <text evidence="8">The sequence shown here is derived from an EMBL/GenBank/DDBJ whole genome shotgun (WGS) entry which is preliminary data.</text>
</comment>
<dbReference type="Pfam" id="PF01546">
    <property type="entry name" value="Peptidase_M20"/>
    <property type="match status" value="1"/>
</dbReference>
<dbReference type="Gene3D" id="1.10.150.900">
    <property type="match status" value="1"/>
</dbReference>
<dbReference type="InterPro" id="IPR036264">
    <property type="entry name" value="Bact_exopeptidase_dim_dom"/>
</dbReference>
<accession>A0A150H1M1</accession>
<keyword evidence="4" id="KW-0378">Hydrolase</keyword>
<dbReference type="Gene3D" id="3.30.70.360">
    <property type="match status" value="1"/>
</dbReference>
<keyword evidence="5" id="KW-0862">Zinc</keyword>
<comment type="similarity">
    <text evidence="1">Belongs to the peptidase M20A family.</text>
</comment>
<evidence type="ECO:0000256" key="2">
    <source>
        <dbReference type="ARBA" id="ARBA00022670"/>
    </source>
</evidence>
<dbReference type="PROSITE" id="PS00758">
    <property type="entry name" value="ARGE_DAPE_CPG2_1"/>
    <property type="match status" value="1"/>
</dbReference>
<dbReference type="PANTHER" id="PTHR45962:SF1">
    <property type="entry name" value="N-FATTY-ACYL-AMINO ACID SYNTHASE_HYDROLASE PM20D1"/>
    <property type="match status" value="1"/>
</dbReference>
<dbReference type="EMBL" id="LSYV01000003">
    <property type="protein sequence ID" value="KXZ55981.1"/>
    <property type="molecule type" value="Genomic_DNA"/>
</dbReference>
<sequence length="541" mass="56292">MGSAFRLLTILLVGCLAAKLGYLYRHAKNASEIPSSPPAFGCPKLDEAAALGRFRRLITFPTVSNVSAPDHVANPQAFHDLLAALEESYPRVWQQLNVEAVGSGGLSRLITWAGSDPALPPILFVSHLDVVPVTPGTEDEWTHPPWSGALAGGFVWGRGSLDTKFSAAALLEAAEGALAAGWAPERTIMLAFGHDEEVGGALGAGAIAQLLRSRGVELEVVVDEGGVVLMDGLRPFSSGPVALVGTAEKGYVNLEVVVRSPGGHSAMPPIDGSSVASQLGRLLTALALLPAPSRLAAPVTDMLGALAPAAPAWMRLLLANCEQERSWLVNRLLAFAFRRLLSGETAAMVGDSLALTMLQSGVAYNVLPQEARLNFNVRLLPGSSPEAMLAHLRSAAGWAGVDAEVTAVKGMGWSASNVTSAQGPHFRALRRVIQETWRQEGKPPVLVVPFLLTGATDSRHYAALSRGGVLRFVPFGVNKAAGELGLLHATNERVRAQHFAAAVCAYTRAFQLMAGPPAPVAAGDAGVGVAGAAGAAGEGSA</sequence>
<dbReference type="Pfam" id="PF07687">
    <property type="entry name" value="M20_dimer"/>
    <property type="match status" value="1"/>
</dbReference>
<gene>
    <name evidence="8" type="ORF">GPECTOR_2g1533</name>
</gene>
<evidence type="ECO:0000313" key="8">
    <source>
        <dbReference type="EMBL" id="KXZ55981.1"/>
    </source>
</evidence>
<organism evidence="8 9">
    <name type="scientific">Gonium pectorale</name>
    <name type="common">Green alga</name>
    <dbReference type="NCBI Taxonomy" id="33097"/>
    <lineage>
        <taxon>Eukaryota</taxon>
        <taxon>Viridiplantae</taxon>
        <taxon>Chlorophyta</taxon>
        <taxon>core chlorophytes</taxon>
        <taxon>Chlorophyceae</taxon>
        <taxon>CS clade</taxon>
        <taxon>Chlamydomonadales</taxon>
        <taxon>Volvocaceae</taxon>
        <taxon>Gonium</taxon>
    </lineage>
</organism>
<dbReference type="InterPro" id="IPR002933">
    <property type="entry name" value="Peptidase_M20"/>
</dbReference>
<proteinExistence type="inferred from homology"/>
<feature type="chain" id="PRO_5007562411" description="Peptidase M20 dimerisation domain-containing protein" evidence="6">
    <location>
        <begin position="18"/>
        <end position="541"/>
    </location>
</feature>
<feature type="domain" description="Peptidase M20 dimerisation" evidence="7">
    <location>
        <begin position="246"/>
        <end position="397"/>
    </location>
</feature>
<dbReference type="GO" id="GO:0046872">
    <property type="term" value="F:metal ion binding"/>
    <property type="evidence" value="ECO:0007669"/>
    <property type="project" value="UniProtKB-KW"/>
</dbReference>
<dbReference type="InterPro" id="IPR047177">
    <property type="entry name" value="Pept_M20A"/>
</dbReference>
<dbReference type="Gene3D" id="3.40.630.10">
    <property type="entry name" value="Zn peptidases"/>
    <property type="match status" value="1"/>
</dbReference>
<evidence type="ECO:0000256" key="3">
    <source>
        <dbReference type="ARBA" id="ARBA00022723"/>
    </source>
</evidence>
<evidence type="ECO:0000259" key="7">
    <source>
        <dbReference type="Pfam" id="PF07687"/>
    </source>
</evidence>
<keyword evidence="9" id="KW-1185">Reference proteome</keyword>
<evidence type="ECO:0000256" key="6">
    <source>
        <dbReference type="SAM" id="SignalP"/>
    </source>
</evidence>
<keyword evidence="6" id="KW-0732">Signal</keyword>
<keyword evidence="2" id="KW-0645">Protease</keyword>
<evidence type="ECO:0000256" key="4">
    <source>
        <dbReference type="ARBA" id="ARBA00022801"/>
    </source>
</evidence>
<dbReference type="PANTHER" id="PTHR45962">
    <property type="entry name" value="N-FATTY-ACYL-AMINO ACID SYNTHASE/HYDROLASE PM20D1"/>
    <property type="match status" value="1"/>
</dbReference>
<evidence type="ECO:0000256" key="5">
    <source>
        <dbReference type="ARBA" id="ARBA00022833"/>
    </source>
</evidence>
<dbReference type="InterPro" id="IPR011650">
    <property type="entry name" value="Peptidase_M20_dimer"/>
</dbReference>
<dbReference type="Proteomes" id="UP000075714">
    <property type="component" value="Unassembled WGS sequence"/>
</dbReference>
<evidence type="ECO:0000313" key="9">
    <source>
        <dbReference type="Proteomes" id="UP000075714"/>
    </source>
</evidence>
<evidence type="ECO:0000256" key="1">
    <source>
        <dbReference type="ARBA" id="ARBA00006247"/>
    </source>
</evidence>
<protein>
    <recommendedName>
        <fullName evidence="7">Peptidase M20 dimerisation domain-containing protein</fullName>
    </recommendedName>
</protein>
<reference evidence="9" key="1">
    <citation type="journal article" date="2016" name="Nat. Commun.">
        <title>The Gonium pectorale genome demonstrates co-option of cell cycle regulation during the evolution of multicellularity.</title>
        <authorList>
            <person name="Hanschen E.R."/>
            <person name="Marriage T.N."/>
            <person name="Ferris P.J."/>
            <person name="Hamaji T."/>
            <person name="Toyoda A."/>
            <person name="Fujiyama A."/>
            <person name="Neme R."/>
            <person name="Noguchi H."/>
            <person name="Minakuchi Y."/>
            <person name="Suzuki M."/>
            <person name="Kawai-Toyooka H."/>
            <person name="Smith D.R."/>
            <person name="Sparks H."/>
            <person name="Anderson J."/>
            <person name="Bakaric R."/>
            <person name="Luria V."/>
            <person name="Karger A."/>
            <person name="Kirschner M.W."/>
            <person name="Durand P.M."/>
            <person name="Michod R.E."/>
            <person name="Nozaki H."/>
            <person name="Olson B.J."/>
        </authorList>
    </citation>
    <scope>NUCLEOTIDE SEQUENCE [LARGE SCALE GENOMIC DNA]</scope>
    <source>
        <strain evidence="9">NIES-2863</strain>
    </source>
</reference>
<dbReference type="SUPFAM" id="SSF53187">
    <property type="entry name" value="Zn-dependent exopeptidases"/>
    <property type="match status" value="1"/>
</dbReference>
<name>A0A150H1M1_GONPE</name>
<dbReference type="InterPro" id="IPR001261">
    <property type="entry name" value="ArgE/DapE_CS"/>
</dbReference>
<dbReference type="GO" id="GO:0006508">
    <property type="term" value="P:proteolysis"/>
    <property type="evidence" value="ECO:0007669"/>
    <property type="project" value="UniProtKB-KW"/>
</dbReference>
<dbReference type="GO" id="GO:0008233">
    <property type="term" value="F:peptidase activity"/>
    <property type="evidence" value="ECO:0007669"/>
    <property type="project" value="UniProtKB-KW"/>
</dbReference>
<dbReference type="OrthoDB" id="3064516at2759"/>
<dbReference type="AlphaFoldDB" id="A0A150H1M1"/>
<dbReference type="SUPFAM" id="SSF55031">
    <property type="entry name" value="Bacterial exopeptidase dimerisation domain"/>
    <property type="match status" value="1"/>
</dbReference>
<keyword evidence="3" id="KW-0479">Metal-binding</keyword>
<dbReference type="STRING" id="33097.A0A150H1M1"/>